<dbReference type="InterPro" id="IPR011051">
    <property type="entry name" value="RmlC_Cupin_sf"/>
</dbReference>
<dbReference type="InterPro" id="IPR014710">
    <property type="entry name" value="RmlC-like_jellyroll"/>
</dbReference>
<proteinExistence type="predicted"/>
<sequence>MEDFKITRVYADQNGDSRFAEVSKPLRHAGDIGFLSEPEQVETISFRKVVPGYDYDFHTAPARQYIILLNGEIEIETSLGEKRQFKAGEILLMEDTTGKGHKTRNLLPHVRHSIFVTLKD</sequence>
<protein>
    <recommendedName>
        <fullName evidence="3">Cupin domain-containing protein</fullName>
    </recommendedName>
</protein>
<keyword evidence="2" id="KW-1185">Reference proteome</keyword>
<dbReference type="Gene3D" id="2.60.120.10">
    <property type="entry name" value="Jelly Rolls"/>
    <property type="match status" value="1"/>
</dbReference>
<evidence type="ECO:0000313" key="2">
    <source>
        <dbReference type="Proteomes" id="UP001501844"/>
    </source>
</evidence>
<dbReference type="SUPFAM" id="SSF51182">
    <property type="entry name" value="RmlC-like cupins"/>
    <property type="match status" value="1"/>
</dbReference>
<evidence type="ECO:0000313" key="1">
    <source>
        <dbReference type="EMBL" id="GAA4308337.1"/>
    </source>
</evidence>
<comment type="caution">
    <text evidence="1">The sequence shown here is derived from an EMBL/GenBank/DDBJ whole genome shotgun (WGS) entry which is preliminary data.</text>
</comment>
<accession>A0ABP8FPC9</accession>
<reference evidence="2" key="1">
    <citation type="journal article" date="2019" name="Int. J. Syst. Evol. Microbiol.">
        <title>The Global Catalogue of Microorganisms (GCM) 10K type strain sequencing project: providing services to taxonomists for standard genome sequencing and annotation.</title>
        <authorList>
            <consortium name="The Broad Institute Genomics Platform"/>
            <consortium name="The Broad Institute Genome Sequencing Center for Infectious Disease"/>
            <person name="Wu L."/>
            <person name="Ma J."/>
        </authorList>
    </citation>
    <scope>NUCLEOTIDE SEQUENCE [LARGE SCALE GENOMIC DNA]</scope>
    <source>
        <strain evidence="2">JCM 17917</strain>
    </source>
</reference>
<organism evidence="1 2">
    <name type="scientific">Nibribacter koreensis</name>
    <dbReference type="NCBI Taxonomy" id="1084519"/>
    <lineage>
        <taxon>Bacteria</taxon>
        <taxon>Pseudomonadati</taxon>
        <taxon>Bacteroidota</taxon>
        <taxon>Cytophagia</taxon>
        <taxon>Cytophagales</taxon>
        <taxon>Hymenobacteraceae</taxon>
        <taxon>Nibribacter</taxon>
    </lineage>
</organism>
<dbReference type="EMBL" id="BAABGX010000002">
    <property type="protein sequence ID" value="GAA4308337.1"/>
    <property type="molecule type" value="Genomic_DNA"/>
</dbReference>
<gene>
    <name evidence="1" type="ORF">GCM10023183_24820</name>
</gene>
<dbReference type="Proteomes" id="UP001501844">
    <property type="component" value="Unassembled WGS sequence"/>
</dbReference>
<name>A0ABP8FPC9_9BACT</name>
<evidence type="ECO:0008006" key="3">
    <source>
        <dbReference type="Google" id="ProtNLM"/>
    </source>
</evidence>
<dbReference type="RefSeq" id="WP_345166566.1">
    <property type="nucleotide sequence ID" value="NZ_BAABGX010000002.1"/>
</dbReference>